<evidence type="ECO:0000313" key="3">
    <source>
        <dbReference type="WBParaSite" id="MCU_000122-RA"/>
    </source>
</evidence>
<name>A0A5K3EGJ0_MESCO</name>
<feature type="signal peptide" evidence="2">
    <location>
        <begin position="1"/>
        <end position="22"/>
    </location>
</feature>
<evidence type="ECO:0000256" key="2">
    <source>
        <dbReference type="SAM" id="SignalP"/>
    </source>
</evidence>
<accession>A0A5K3EGJ0</accession>
<feature type="chain" id="PRO_5024458388" evidence="2">
    <location>
        <begin position="23"/>
        <end position="117"/>
    </location>
</feature>
<sequence length="117" mass="13040">MQAKKPTGLLPIWLLFSPVTLPPVPQLQIWTKNDENLDTAVPTLINRDKRFEAQLEAEITLNMTNNDHFCNSHDHVSQLKTNDNYTIWKTVPDPQEAISGGKSGAREDDGSAAMALL</sequence>
<reference evidence="3" key="1">
    <citation type="submission" date="2019-11" db="UniProtKB">
        <authorList>
            <consortium name="WormBaseParasite"/>
        </authorList>
    </citation>
    <scope>IDENTIFICATION</scope>
</reference>
<protein>
    <submittedName>
        <fullName evidence="3">Secreted protein</fullName>
    </submittedName>
</protein>
<evidence type="ECO:0000256" key="1">
    <source>
        <dbReference type="SAM" id="MobiDB-lite"/>
    </source>
</evidence>
<proteinExistence type="predicted"/>
<feature type="region of interest" description="Disordered" evidence="1">
    <location>
        <begin position="92"/>
        <end position="117"/>
    </location>
</feature>
<dbReference type="AlphaFoldDB" id="A0A5K3EGJ0"/>
<dbReference type="WBParaSite" id="MCU_000122-RA">
    <property type="protein sequence ID" value="MCU_000122-RA"/>
    <property type="gene ID" value="MCU_000122"/>
</dbReference>
<keyword evidence="2" id="KW-0732">Signal</keyword>
<organism evidence="3">
    <name type="scientific">Mesocestoides corti</name>
    <name type="common">Flatworm</name>
    <dbReference type="NCBI Taxonomy" id="53468"/>
    <lineage>
        <taxon>Eukaryota</taxon>
        <taxon>Metazoa</taxon>
        <taxon>Spiralia</taxon>
        <taxon>Lophotrochozoa</taxon>
        <taxon>Platyhelminthes</taxon>
        <taxon>Cestoda</taxon>
        <taxon>Eucestoda</taxon>
        <taxon>Cyclophyllidea</taxon>
        <taxon>Mesocestoididae</taxon>
        <taxon>Mesocestoides</taxon>
    </lineage>
</organism>